<proteinExistence type="inferred from homology"/>
<dbReference type="SUPFAM" id="SSF55486">
    <property type="entry name" value="Metalloproteases ('zincins'), catalytic domain"/>
    <property type="match status" value="1"/>
</dbReference>
<feature type="domain" description="Peptidase M13 N-terminal" evidence="10">
    <location>
        <begin position="84"/>
        <end position="437"/>
    </location>
</feature>
<accession>A0AAQ4FA46</accession>
<evidence type="ECO:0000256" key="6">
    <source>
        <dbReference type="ARBA" id="ARBA00022833"/>
    </source>
</evidence>
<dbReference type="InterPro" id="IPR008753">
    <property type="entry name" value="Peptidase_M13_N"/>
</dbReference>
<dbReference type="Pfam" id="PF01431">
    <property type="entry name" value="Peptidase_M13"/>
    <property type="match status" value="1"/>
</dbReference>
<dbReference type="GO" id="GO:0005886">
    <property type="term" value="C:plasma membrane"/>
    <property type="evidence" value="ECO:0007669"/>
    <property type="project" value="TreeGrafter"/>
</dbReference>
<feature type="compositionally biased region" description="Gly residues" evidence="8">
    <location>
        <begin position="490"/>
        <end position="500"/>
    </location>
</feature>
<dbReference type="PANTHER" id="PTHR11733:SF241">
    <property type="entry name" value="GH26575P-RELATED"/>
    <property type="match status" value="1"/>
</dbReference>
<dbReference type="InterPro" id="IPR042089">
    <property type="entry name" value="Peptidase_M13_dom_2"/>
</dbReference>
<dbReference type="GO" id="GO:0016485">
    <property type="term" value="P:protein processing"/>
    <property type="evidence" value="ECO:0007669"/>
    <property type="project" value="TreeGrafter"/>
</dbReference>
<sequence length="688" mass="77068">MILSLIAGMVLSIAIYAMWHVLEVSYRHKAGALVKADDESAATAAMQERFHSTTPHTPSLLCTSPSCEQFSSIFQDALSYDVEPCSDFYKFVCKRWSLQRPHEFTVKAEHRHRIVALMRSVLEAVPRSGTSLFSEIKAAALYRICMNPVRDLEALKEFIRVEDVAFSDEPGEHPLKLLIYLNIRYGLETLFHIRRGPTSARKGNWTFVFEKIDLHLYAPFLGVVTSSVHFIKKAFTLVTGKNASEDVVSDIISVDEFVMSVFKRLPWLPLSKTFQLGEGGRFAANVTVADVFLYLGHALRIQFEVEDCIVVASVDIIEFLEQILTKYSTKQLNRYVRWSALRHVVLMAEPALLEADELRHFFCYTMLERLLHYAFTRRFLEGVVSPGGYATREASDMISAILRSVLTFVDGSSWMNAGQKLTIHLELTKTVRIMGYPRSRDLAPDEHDNESSARNILTVREAKQSEVLSFAPRLPALLSRERNPRQRSRGLGGRGDGGQGVPAEQRAAFRAALLSDEHRGLPGINYGALGLAVSSALMGLLDLYILGEQSYSTTANGEGGFGPRLGCLKKAYEQEMGASFAMLNKMSALRDFVGLFPAYRAFVSTASAQRLQGLGWLNEEQLFFVSFCYQQCENTDAVRSPLVNRIASFRCNVPLRHMPQFADAFNCSSGSPMVSREPCYFWEASAPA</sequence>
<keyword evidence="7" id="KW-0482">Metalloprotease</keyword>
<evidence type="ECO:0000259" key="10">
    <source>
        <dbReference type="Pfam" id="PF05649"/>
    </source>
</evidence>
<keyword evidence="5" id="KW-0378">Hydrolase</keyword>
<name>A0AAQ4FA46_AMBAM</name>
<keyword evidence="4" id="KW-0479">Metal-binding</keyword>
<feature type="domain" description="Peptidase M13 C-terminal" evidence="9">
    <location>
        <begin position="555"/>
        <end position="677"/>
    </location>
</feature>
<evidence type="ECO:0000256" key="7">
    <source>
        <dbReference type="ARBA" id="ARBA00023049"/>
    </source>
</evidence>
<keyword evidence="12" id="KW-1185">Reference proteome</keyword>
<evidence type="ECO:0000313" key="12">
    <source>
        <dbReference type="Proteomes" id="UP001321473"/>
    </source>
</evidence>
<dbReference type="InterPro" id="IPR018497">
    <property type="entry name" value="Peptidase_M13_C"/>
</dbReference>
<evidence type="ECO:0000259" key="9">
    <source>
        <dbReference type="Pfam" id="PF01431"/>
    </source>
</evidence>
<comment type="cofactor">
    <cofactor evidence="1">
        <name>Zn(2+)</name>
        <dbReference type="ChEBI" id="CHEBI:29105"/>
    </cofactor>
</comment>
<dbReference type="Gene3D" id="1.10.1380.10">
    <property type="entry name" value="Neutral endopeptidase , domain2"/>
    <property type="match status" value="1"/>
</dbReference>
<evidence type="ECO:0008006" key="13">
    <source>
        <dbReference type="Google" id="ProtNLM"/>
    </source>
</evidence>
<comment type="caution">
    <text evidence="11">The sequence shown here is derived from an EMBL/GenBank/DDBJ whole genome shotgun (WGS) entry which is preliminary data.</text>
</comment>
<dbReference type="InterPro" id="IPR000718">
    <property type="entry name" value="Peptidase_M13"/>
</dbReference>
<evidence type="ECO:0000256" key="1">
    <source>
        <dbReference type="ARBA" id="ARBA00001947"/>
    </source>
</evidence>
<dbReference type="PANTHER" id="PTHR11733">
    <property type="entry name" value="ZINC METALLOPROTEASE FAMILY M13 NEPRILYSIN-RELATED"/>
    <property type="match status" value="1"/>
</dbReference>
<evidence type="ECO:0000256" key="4">
    <source>
        <dbReference type="ARBA" id="ARBA00022723"/>
    </source>
</evidence>
<dbReference type="AlphaFoldDB" id="A0AAQ4FA46"/>
<dbReference type="Proteomes" id="UP001321473">
    <property type="component" value="Unassembled WGS sequence"/>
</dbReference>
<organism evidence="11 12">
    <name type="scientific">Amblyomma americanum</name>
    <name type="common">Lone star tick</name>
    <dbReference type="NCBI Taxonomy" id="6943"/>
    <lineage>
        <taxon>Eukaryota</taxon>
        <taxon>Metazoa</taxon>
        <taxon>Ecdysozoa</taxon>
        <taxon>Arthropoda</taxon>
        <taxon>Chelicerata</taxon>
        <taxon>Arachnida</taxon>
        <taxon>Acari</taxon>
        <taxon>Parasitiformes</taxon>
        <taxon>Ixodida</taxon>
        <taxon>Ixodoidea</taxon>
        <taxon>Ixodidae</taxon>
        <taxon>Amblyomminae</taxon>
        <taxon>Amblyomma</taxon>
    </lineage>
</organism>
<evidence type="ECO:0000256" key="5">
    <source>
        <dbReference type="ARBA" id="ARBA00022801"/>
    </source>
</evidence>
<evidence type="ECO:0000256" key="8">
    <source>
        <dbReference type="SAM" id="MobiDB-lite"/>
    </source>
</evidence>
<dbReference type="GO" id="GO:0046872">
    <property type="term" value="F:metal ion binding"/>
    <property type="evidence" value="ECO:0007669"/>
    <property type="project" value="UniProtKB-KW"/>
</dbReference>
<feature type="region of interest" description="Disordered" evidence="8">
    <location>
        <begin position="479"/>
        <end position="501"/>
    </location>
</feature>
<evidence type="ECO:0000256" key="3">
    <source>
        <dbReference type="ARBA" id="ARBA00022670"/>
    </source>
</evidence>
<dbReference type="InterPro" id="IPR024079">
    <property type="entry name" value="MetalloPept_cat_dom_sf"/>
</dbReference>
<evidence type="ECO:0000313" key="11">
    <source>
        <dbReference type="EMBL" id="KAK8784117.1"/>
    </source>
</evidence>
<protein>
    <recommendedName>
        <fullName evidence="13">M13 family peptidase</fullName>
    </recommendedName>
</protein>
<dbReference type="Gene3D" id="3.40.390.10">
    <property type="entry name" value="Collagenase (Catalytic Domain)"/>
    <property type="match status" value="2"/>
</dbReference>
<evidence type="ECO:0000256" key="2">
    <source>
        <dbReference type="ARBA" id="ARBA00007357"/>
    </source>
</evidence>
<dbReference type="GO" id="GO:0004222">
    <property type="term" value="F:metalloendopeptidase activity"/>
    <property type="evidence" value="ECO:0007669"/>
    <property type="project" value="InterPro"/>
</dbReference>
<dbReference type="PROSITE" id="PS51885">
    <property type="entry name" value="NEPRILYSIN"/>
    <property type="match status" value="1"/>
</dbReference>
<dbReference type="EMBL" id="JARKHS020004854">
    <property type="protein sequence ID" value="KAK8784117.1"/>
    <property type="molecule type" value="Genomic_DNA"/>
</dbReference>
<keyword evidence="3" id="KW-0645">Protease</keyword>
<keyword evidence="6" id="KW-0862">Zinc</keyword>
<reference evidence="11 12" key="1">
    <citation type="journal article" date="2023" name="Arcadia Sci">
        <title>De novo assembly of a long-read Amblyomma americanum tick genome.</title>
        <authorList>
            <person name="Chou S."/>
            <person name="Poskanzer K.E."/>
            <person name="Rollins M."/>
            <person name="Thuy-Boun P.S."/>
        </authorList>
    </citation>
    <scope>NUCLEOTIDE SEQUENCE [LARGE SCALE GENOMIC DNA]</scope>
    <source>
        <strain evidence="11">F_SG_1</strain>
        <tissue evidence="11">Salivary glands</tissue>
    </source>
</reference>
<gene>
    <name evidence="11" type="ORF">V5799_009518</name>
</gene>
<dbReference type="Pfam" id="PF05649">
    <property type="entry name" value="Peptidase_M13_N"/>
    <property type="match status" value="1"/>
</dbReference>
<comment type="similarity">
    <text evidence="2">Belongs to the peptidase M13 family.</text>
</comment>